<dbReference type="GO" id="GO:0016705">
    <property type="term" value="F:oxidoreductase activity, acting on paired donors, with incorporation or reduction of molecular oxygen"/>
    <property type="evidence" value="ECO:0007669"/>
    <property type="project" value="InterPro"/>
</dbReference>
<evidence type="ECO:0000313" key="5">
    <source>
        <dbReference type="Proteomes" id="UP000272474"/>
    </source>
</evidence>
<name>A0A3A9ZFV2_9ACTN</name>
<dbReference type="InterPro" id="IPR001128">
    <property type="entry name" value="Cyt_P450"/>
</dbReference>
<dbReference type="PRINTS" id="PR00359">
    <property type="entry name" value="BP450"/>
</dbReference>
<evidence type="ECO:0000256" key="2">
    <source>
        <dbReference type="ARBA" id="ARBA00010617"/>
    </source>
</evidence>
<reference evidence="4 5" key="1">
    <citation type="journal article" date="2014" name="Int. J. Syst. Evol. Microbiol.">
        <title>Streptomyces hoynatensis sp. nov., isolated from deep marine sediment.</title>
        <authorList>
            <person name="Veyisoglu A."/>
            <person name="Sahin N."/>
        </authorList>
    </citation>
    <scope>NUCLEOTIDE SEQUENCE [LARGE SCALE GENOMIC DNA]</scope>
    <source>
        <strain evidence="4 5">KCTC 29097</strain>
    </source>
</reference>
<evidence type="ECO:0000256" key="1">
    <source>
        <dbReference type="ARBA" id="ARBA00001971"/>
    </source>
</evidence>
<dbReference type="Pfam" id="PF00067">
    <property type="entry name" value="p450"/>
    <property type="match status" value="1"/>
</dbReference>
<dbReference type="GO" id="GO:0004497">
    <property type="term" value="F:monooxygenase activity"/>
    <property type="evidence" value="ECO:0007669"/>
    <property type="project" value="UniProtKB-KW"/>
</dbReference>
<dbReference type="InterPro" id="IPR050121">
    <property type="entry name" value="Cytochrome_P450_monoxygenase"/>
</dbReference>
<dbReference type="InterPro" id="IPR017972">
    <property type="entry name" value="Cyt_P450_CS"/>
</dbReference>
<keyword evidence="3" id="KW-0349">Heme</keyword>
<comment type="similarity">
    <text evidence="2 3">Belongs to the cytochrome P450 family.</text>
</comment>
<dbReference type="AlphaFoldDB" id="A0A3A9ZFV2"/>
<dbReference type="PANTHER" id="PTHR24305:SF166">
    <property type="entry name" value="CYTOCHROME P450 12A4, MITOCHONDRIAL-RELATED"/>
    <property type="match status" value="1"/>
</dbReference>
<keyword evidence="3" id="KW-0479">Metal-binding</keyword>
<protein>
    <submittedName>
        <fullName evidence="4">Cytochrome P450</fullName>
    </submittedName>
</protein>
<dbReference type="Gene3D" id="1.10.630.10">
    <property type="entry name" value="Cytochrome P450"/>
    <property type="match status" value="1"/>
</dbReference>
<evidence type="ECO:0000313" key="4">
    <source>
        <dbReference type="EMBL" id="RKN47015.1"/>
    </source>
</evidence>
<dbReference type="RefSeq" id="WP_120674762.1">
    <property type="nucleotide sequence ID" value="NZ_RBAL01000001.1"/>
</dbReference>
<dbReference type="InterPro" id="IPR002397">
    <property type="entry name" value="Cyt_P450_B"/>
</dbReference>
<comment type="caution">
    <text evidence="4">The sequence shown here is derived from an EMBL/GenBank/DDBJ whole genome shotgun (WGS) entry which is preliminary data.</text>
</comment>
<dbReference type="GO" id="GO:0020037">
    <property type="term" value="F:heme binding"/>
    <property type="evidence" value="ECO:0007669"/>
    <property type="project" value="InterPro"/>
</dbReference>
<dbReference type="OrthoDB" id="7376058at2"/>
<accession>A0A3A9ZFV2</accession>
<sequence>MNAERTPIDAGYGWHAFTRAYNADRVGFLSALPATGPVVRMTANLVFVSDPALIETVFRATNTDFLLPLNRRLEPVDAGRGEAALEAWMNARRRAATSLRRTAAEGGDPAEEAELREQVRGWAAAGEATGVVEDLTRLNLRASVRLVAGRSDAGLEAGTRALLPSLVAVVDKGTRLPGPLALLSRRHRRARRLDDALLRRLEAMMAAAPESGPRGVLGELAGAGLDRATIANLAVALLLAGTLVPAAAGSWVLALLAAHPDWQDRVRGDAGATAWVVNEALRLYPPTWLISRTVARDGVWAGWRLRAGDELVISPYVSHRDPNVFPDPGEFRPERWAGGQPGFAEYFPFGAGARRCVAAEPALRRLTELVRQVTREGTRLTGSFPRSVSTTSTLFPADLRLGFADRLSRA</sequence>
<dbReference type="InterPro" id="IPR036396">
    <property type="entry name" value="Cyt_P450_sf"/>
</dbReference>
<keyword evidence="3" id="KW-0560">Oxidoreductase</keyword>
<dbReference type="PRINTS" id="PR00385">
    <property type="entry name" value="P450"/>
</dbReference>
<organism evidence="4 5">
    <name type="scientific">Streptomyces hoynatensis</name>
    <dbReference type="NCBI Taxonomy" id="1141874"/>
    <lineage>
        <taxon>Bacteria</taxon>
        <taxon>Bacillati</taxon>
        <taxon>Actinomycetota</taxon>
        <taxon>Actinomycetes</taxon>
        <taxon>Kitasatosporales</taxon>
        <taxon>Streptomycetaceae</taxon>
        <taxon>Streptomyces</taxon>
    </lineage>
</organism>
<dbReference type="CDD" id="cd00302">
    <property type="entry name" value="cytochrome_P450"/>
    <property type="match status" value="1"/>
</dbReference>
<dbReference type="SUPFAM" id="SSF48264">
    <property type="entry name" value="Cytochrome P450"/>
    <property type="match status" value="1"/>
</dbReference>
<dbReference type="GO" id="GO:0005506">
    <property type="term" value="F:iron ion binding"/>
    <property type="evidence" value="ECO:0007669"/>
    <property type="project" value="InterPro"/>
</dbReference>
<keyword evidence="3" id="KW-0503">Monooxygenase</keyword>
<keyword evidence="5" id="KW-1185">Reference proteome</keyword>
<gene>
    <name evidence="4" type="ORF">D7294_02185</name>
</gene>
<evidence type="ECO:0000256" key="3">
    <source>
        <dbReference type="RuleBase" id="RU000461"/>
    </source>
</evidence>
<dbReference type="PANTHER" id="PTHR24305">
    <property type="entry name" value="CYTOCHROME P450"/>
    <property type="match status" value="1"/>
</dbReference>
<keyword evidence="3" id="KW-0408">Iron</keyword>
<proteinExistence type="inferred from homology"/>
<dbReference type="PROSITE" id="PS00086">
    <property type="entry name" value="CYTOCHROME_P450"/>
    <property type="match status" value="1"/>
</dbReference>
<dbReference type="Proteomes" id="UP000272474">
    <property type="component" value="Unassembled WGS sequence"/>
</dbReference>
<comment type="cofactor">
    <cofactor evidence="1">
        <name>heme</name>
        <dbReference type="ChEBI" id="CHEBI:30413"/>
    </cofactor>
</comment>
<dbReference type="EMBL" id="RBAL01000001">
    <property type="protein sequence ID" value="RKN47015.1"/>
    <property type="molecule type" value="Genomic_DNA"/>
</dbReference>